<accession>A0AAE1JIC6</accession>
<feature type="compositionally biased region" description="Gly residues" evidence="1">
    <location>
        <begin position="81"/>
        <end position="97"/>
    </location>
</feature>
<feature type="chain" id="PRO_5042287914" evidence="3">
    <location>
        <begin position="18"/>
        <end position="145"/>
    </location>
</feature>
<keyword evidence="2" id="KW-0812">Transmembrane</keyword>
<keyword evidence="5" id="KW-1185">Reference proteome</keyword>
<dbReference type="AlphaFoldDB" id="A0AAE1JIC6"/>
<feature type="region of interest" description="Disordered" evidence="1">
    <location>
        <begin position="72"/>
        <end position="108"/>
    </location>
</feature>
<proteinExistence type="predicted"/>
<reference evidence="4" key="1">
    <citation type="submission" date="2023-10" db="EMBL/GenBank/DDBJ databases">
        <title>Chromosome-level genome of the transformable northern wattle, Acacia crassicarpa.</title>
        <authorList>
            <person name="Massaro I."/>
            <person name="Sinha N.R."/>
            <person name="Poethig S."/>
            <person name="Leichty A.R."/>
        </authorList>
    </citation>
    <scope>NUCLEOTIDE SEQUENCE</scope>
    <source>
        <strain evidence="4">Acra3RX</strain>
        <tissue evidence="4">Leaf</tissue>
    </source>
</reference>
<name>A0AAE1JIC6_9FABA</name>
<sequence length="145" mass="16027">MVSTIVMLFLFISYAQAISSTSELQASSISESRALNLSNLQMHQEFLERLWYGSMREKKTLVEIVEKRKNEMSETLRNTHGSGGTGRGRGRGRGSPSGSGTADINRRPYSHRNSATSLLQVPFFGASNLALSVACLAFIFVFLFN</sequence>
<evidence type="ECO:0000313" key="5">
    <source>
        <dbReference type="Proteomes" id="UP001293593"/>
    </source>
</evidence>
<comment type="caution">
    <text evidence="4">The sequence shown here is derived from an EMBL/GenBank/DDBJ whole genome shotgun (WGS) entry which is preliminary data.</text>
</comment>
<evidence type="ECO:0000256" key="2">
    <source>
        <dbReference type="SAM" id="Phobius"/>
    </source>
</evidence>
<protein>
    <submittedName>
        <fullName evidence="4">Uncharacterized protein</fullName>
    </submittedName>
</protein>
<keyword evidence="2" id="KW-1133">Transmembrane helix</keyword>
<evidence type="ECO:0000256" key="1">
    <source>
        <dbReference type="SAM" id="MobiDB-lite"/>
    </source>
</evidence>
<dbReference type="EMBL" id="JAWXYG010000006">
    <property type="protein sequence ID" value="KAK4269521.1"/>
    <property type="molecule type" value="Genomic_DNA"/>
</dbReference>
<organism evidence="4 5">
    <name type="scientific">Acacia crassicarpa</name>
    <name type="common">northern wattle</name>
    <dbReference type="NCBI Taxonomy" id="499986"/>
    <lineage>
        <taxon>Eukaryota</taxon>
        <taxon>Viridiplantae</taxon>
        <taxon>Streptophyta</taxon>
        <taxon>Embryophyta</taxon>
        <taxon>Tracheophyta</taxon>
        <taxon>Spermatophyta</taxon>
        <taxon>Magnoliopsida</taxon>
        <taxon>eudicotyledons</taxon>
        <taxon>Gunneridae</taxon>
        <taxon>Pentapetalae</taxon>
        <taxon>rosids</taxon>
        <taxon>fabids</taxon>
        <taxon>Fabales</taxon>
        <taxon>Fabaceae</taxon>
        <taxon>Caesalpinioideae</taxon>
        <taxon>mimosoid clade</taxon>
        <taxon>Acacieae</taxon>
        <taxon>Acacia</taxon>
    </lineage>
</organism>
<keyword evidence="3" id="KW-0732">Signal</keyword>
<evidence type="ECO:0000313" key="4">
    <source>
        <dbReference type="EMBL" id="KAK4269521.1"/>
    </source>
</evidence>
<gene>
    <name evidence="4" type="ORF">QN277_022668</name>
</gene>
<dbReference type="Proteomes" id="UP001293593">
    <property type="component" value="Unassembled WGS sequence"/>
</dbReference>
<keyword evidence="2" id="KW-0472">Membrane</keyword>
<evidence type="ECO:0000256" key="3">
    <source>
        <dbReference type="SAM" id="SignalP"/>
    </source>
</evidence>
<feature type="signal peptide" evidence="3">
    <location>
        <begin position="1"/>
        <end position="17"/>
    </location>
</feature>
<feature type="transmembrane region" description="Helical" evidence="2">
    <location>
        <begin position="123"/>
        <end position="144"/>
    </location>
</feature>